<evidence type="ECO:0000259" key="1">
    <source>
        <dbReference type="PROSITE" id="PS51194"/>
    </source>
</evidence>
<dbReference type="AlphaFoldDB" id="A0A7R9LUH2"/>
<dbReference type="EMBL" id="OC917595">
    <property type="protein sequence ID" value="CAD7647497.1"/>
    <property type="molecule type" value="Genomic_DNA"/>
</dbReference>
<proteinExistence type="predicted"/>
<dbReference type="PANTHER" id="PTHR47958">
    <property type="entry name" value="ATP-DEPENDENT RNA HELICASE DBP3"/>
    <property type="match status" value="1"/>
</dbReference>
<keyword evidence="3" id="KW-1185">Reference proteome</keyword>
<dbReference type="SUPFAM" id="SSF52540">
    <property type="entry name" value="P-loop containing nucleoside triphosphate hydrolases"/>
    <property type="match status" value="1"/>
</dbReference>
<name>A0A7R9LUH2_9ACAR</name>
<dbReference type="SMART" id="SM00490">
    <property type="entry name" value="HELICc"/>
    <property type="match status" value="1"/>
</dbReference>
<dbReference type="OrthoDB" id="10256233at2759"/>
<dbReference type="Gene3D" id="3.40.50.300">
    <property type="entry name" value="P-loop containing nucleotide triphosphate hydrolases"/>
    <property type="match status" value="2"/>
</dbReference>
<feature type="domain" description="Helicase C-terminal" evidence="1">
    <location>
        <begin position="132"/>
        <end position="283"/>
    </location>
</feature>
<dbReference type="InterPro" id="IPR001650">
    <property type="entry name" value="Helicase_C-like"/>
</dbReference>
<sequence length="299" mass="34349">MCQFKGIFDANDWSVYSIRRLNHLVIDESDTLFDDTFGHEIIDLLGNVIVRDNAQQTDNETDCDEPKAESGAGGLQLVCVSATMPRNLSQTLGNVVDIDDNFDTISTRCLHHIMPHVRQDFHRIHKYDRQLKLLELVKKDVRTGRPVMVFSNRSDSSNWIYHYLNDNGIQCLRLNSDISDEERSDQLMRFQSSQCNVISCTDLGSRGLDTVRVRHVINYDCPHYVSDYIHRSGRTGRIGSKHDSLVTTFVSFKPDVHMVKRLEYALRLNRAIDSVDANIKQQISEKMASNQFKRAKARQ</sequence>
<reference evidence="2" key="1">
    <citation type="submission" date="2020-11" db="EMBL/GenBank/DDBJ databases">
        <authorList>
            <person name="Tran Van P."/>
        </authorList>
    </citation>
    <scope>NUCLEOTIDE SEQUENCE</scope>
</reference>
<accession>A0A7R9LUH2</accession>
<dbReference type="CDD" id="cd18787">
    <property type="entry name" value="SF2_C_DEAD"/>
    <property type="match status" value="1"/>
</dbReference>
<dbReference type="PROSITE" id="PS51194">
    <property type="entry name" value="HELICASE_CTER"/>
    <property type="match status" value="1"/>
</dbReference>
<evidence type="ECO:0000313" key="2">
    <source>
        <dbReference type="EMBL" id="CAD7647497.1"/>
    </source>
</evidence>
<gene>
    <name evidence="2" type="ORF">ONB1V03_LOCUS6278</name>
</gene>
<organism evidence="2">
    <name type="scientific">Oppiella nova</name>
    <dbReference type="NCBI Taxonomy" id="334625"/>
    <lineage>
        <taxon>Eukaryota</taxon>
        <taxon>Metazoa</taxon>
        <taxon>Ecdysozoa</taxon>
        <taxon>Arthropoda</taxon>
        <taxon>Chelicerata</taxon>
        <taxon>Arachnida</taxon>
        <taxon>Acari</taxon>
        <taxon>Acariformes</taxon>
        <taxon>Sarcoptiformes</taxon>
        <taxon>Oribatida</taxon>
        <taxon>Brachypylina</taxon>
        <taxon>Oppioidea</taxon>
        <taxon>Oppiidae</taxon>
        <taxon>Oppiella</taxon>
    </lineage>
</organism>
<dbReference type="Proteomes" id="UP000728032">
    <property type="component" value="Unassembled WGS sequence"/>
</dbReference>
<dbReference type="InterPro" id="IPR027417">
    <property type="entry name" value="P-loop_NTPase"/>
</dbReference>
<evidence type="ECO:0000313" key="3">
    <source>
        <dbReference type="Proteomes" id="UP000728032"/>
    </source>
</evidence>
<protein>
    <recommendedName>
        <fullName evidence="1">Helicase C-terminal domain-containing protein</fullName>
    </recommendedName>
</protein>
<dbReference type="EMBL" id="CAJPVJ010002770">
    <property type="protein sequence ID" value="CAG2166763.1"/>
    <property type="molecule type" value="Genomic_DNA"/>
</dbReference>
<dbReference type="Pfam" id="PF00271">
    <property type="entry name" value="Helicase_C"/>
    <property type="match status" value="1"/>
</dbReference>